<protein>
    <recommendedName>
        <fullName evidence="4">GNAT family N-acetyltransferase</fullName>
    </recommendedName>
</protein>
<dbReference type="SUPFAM" id="SSF55729">
    <property type="entry name" value="Acyl-CoA N-acyltransferases (Nat)"/>
    <property type="match status" value="1"/>
</dbReference>
<dbReference type="Pfam" id="PF04339">
    <property type="entry name" value="FemAB_like"/>
    <property type="match status" value="1"/>
</dbReference>
<dbReference type="AlphaFoldDB" id="A0A328YTZ2"/>
<feature type="compositionally biased region" description="Pro residues" evidence="1">
    <location>
        <begin position="39"/>
        <end position="50"/>
    </location>
</feature>
<comment type="caution">
    <text evidence="2">The sequence shown here is derived from an EMBL/GenBank/DDBJ whole genome shotgun (WGS) entry which is preliminary data.</text>
</comment>
<dbReference type="PANTHER" id="PTHR47017">
    <property type="entry name" value="ACYL-COA"/>
    <property type="match status" value="1"/>
</dbReference>
<name>A0A328YTZ2_9BURK</name>
<dbReference type="EMBL" id="QLTA01000045">
    <property type="protein sequence ID" value="RAR76583.1"/>
    <property type="molecule type" value="Genomic_DNA"/>
</dbReference>
<feature type="region of interest" description="Disordered" evidence="1">
    <location>
        <begin position="1"/>
        <end position="78"/>
    </location>
</feature>
<dbReference type="InterPro" id="IPR016181">
    <property type="entry name" value="Acyl_CoA_acyltransferase"/>
</dbReference>
<dbReference type="PANTHER" id="PTHR47017:SF1">
    <property type="entry name" value="ACYL-COA"/>
    <property type="match status" value="1"/>
</dbReference>
<evidence type="ECO:0000313" key="2">
    <source>
        <dbReference type="EMBL" id="RAR76583.1"/>
    </source>
</evidence>
<gene>
    <name evidence="2" type="ORF">AX018_10455</name>
</gene>
<dbReference type="Proteomes" id="UP000248856">
    <property type="component" value="Unassembled WGS sequence"/>
</dbReference>
<dbReference type="InterPro" id="IPR007434">
    <property type="entry name" value="FemAB-like"/>
</dbReference>
<sequence length="470" mass="51535">MPHFWAVDGRAARGRPRPPGHPQQPVGAPLLRDHGGRPGPAPRPPHPQPARPLNSTDDSLPCPPAPEDGGYTLRLHPSPGDVDARDWDALLAAQPHPTPFMRHAYLSALDASGSAVPETGWTPVFCTLWRGGALVAACAVYAKPHSYGEYVFDHAWAQAYARHGVAYYPKAVVAVPFTPVPGARLLAVDAGARAALVRALVQWCTEAGLSSLHLLFAAPEDLEAARAAGLMLRQTVQFHWRNAAPATGRPFGSFDDFLATLSQDKRKKIRQERRRVADAGVAFRWARGADIAPQDWDFFYRCYERTYWEHGNPPYLSRDFFHRMEQAMPEAWLLFIAERGGQPIASSLIAIHAKNTATCPPDDPETVAYGRYWGALERVDCLHFEACYYQPLQWCIAHGVGRFEGGAQGEHKMARALMPVATASAHWLAHPGFAEAVDRFLEREGEGVEGYLDALRAHSPFKAAGGDAAG</sequence>
<proteinExistence type="predicted"/>
<evidence type="ECO:0008006" key="4">
    <source>
        <dbReference type="Google" id="ProtNLM"/>
    </source>
</evidence>
<evidence type="ECO:0000256" key="1">
    <source>
        <dbReference type="SAM" id="MobiDB-lite"/>
    </source>
</evidence>
<dbReference type="Gene3D" id="3.40.630.30">
    <property type="match status" value="1"/>
</dbReference>
<evidence type="ECO:0000313" key="3">
    <source>
        <dbReference type="Proteomes" id="UP000248856"/>
    </source>
</evidence>
<accession>A0A328YTZ2</accession>
<reference evidence="2 3" key="1">
    <citation type="submission" date="2018-06" db="EMBL/GenBank/DDBJ databases">
        <title>Genomic Encyclopedia of Archaeal and Bacterial Type Strains, Phase II (KMG-II): from individual species to whole genera.</title>
        <authorList>
            <person name="Goeker M."/>
        </authorList>
    </citation>
    <scope>NUCLEOTIDE SEQUENCE [LARGE SCALE GENOMIC DNA]</scope>
    <source>
        <strain evidence="2 3">CFPB 3232</strain>
    </source>
</reference>
<keyword evidence="3" id="KW-1185">Reference proteome</keyword>
<organism evidence="2 3">
    <name type="scientific">Paracidovorax anthurii</name>
    <dbReference type="NCBI Taxonomy" id="78229"/>
    <lineage>
        <taxon>Bacteria</taxon>
        <taxon>Pseudomonadati</taxon>
        <taxon>Pseudomonadota</taxon>
        <taxon>Betaproteobacteria</taxon>
        <taxon>Burkholderiales</taxon>
        <taxon>Comamonadaceae</taxon>
        <taxon>Paracidovorax</taxon>
    </lineage>
</organism>